<organism evidence="1 2">
    <name type="scientific">Porphyromonas catoniae ATCC 51270</name>
    <dbReference type="NCBI Taxonomy" id="887901"/>
    <lineage>
        <taxon>Bacteria</taxon>
        <taxon>Pseudomonadati</taxon>
        <taxon>Bacteroidota</taxon>
        <taxon>Bacteroidia</taxon>
        <taxon>Bacteroidales</taxon>
        <taxon>Porphyromonadaceae</taxon>
        <taxon>Porphyromonas</taxon>
    </lineage>
</organism>
<protein>
    <recommendedName>
        <fullName evidence="3">Baseplate J-like protein</fullName>
    </recommendedName>
</protein>
<accession>Z4X0L2</accession>
<dbReference type="AlphaFoldDB" id="Z4X0L2"/>
<evidence type="ECO:0000313" key="2">
    <source>
        <dbReference type="Proteomes" id="UP000023482"/>
    </source>
</evidence>
<dbReference type="EMBL" id="JDFF01000008">
    <property type="protein sequence ID" value="EWC93224.1"/>
    <property type="molecule type" value="Genomic_DNA"/>
</dbReference>
<name>Z4X0L2_9PORP</name>
<proteinExistence type="predicted"/>
<dbReference type="PATRIC" id="fig|887901.3.peg.230"/>
<dbReference type="OrthoDB" id="1053324at2"/>
<sequence>MARSTQDIRRSISEAFIADPTIQAGYKLIPGKTYEEQFSKVSLESILFWVFASAIHALEELFDKHREDVKELVAEAEPHTLRWYARKAKAYLHGYALLPYSDKYDTSALSPEQIEEARVIRYAVASEYGAVVYLKVAGADDKGKPTILPNTILDPFRAYIHQVKDAGVSIRIISAAGDKLRLALEVYVQPTLLSISGAPSDERQEEIRKAVETNITTLPFDGVFRPSDLVIALSSISGVEATVVISATATPAETNNWQPISGYHRPRSGYYNIDSLTINYKPYDTTTSL</sequence>
<reference evidence="1 2" key="1">
    <citation type="submission" date="2014-01" db="EMBL/GenBank/DDBJ databases">
        <authorList>
            <person name="Durkin A.S."/>
            <person name="McCorrison J."/>
            <person name="Torralba M."/>
            <person name="Gillis M."/>
            <person name="Haft D.H."/>
            <person name="Methe B."/>
            <person name="Sutton G."/>
            <person name="Nelson K.E."/>
        </authorList>
    </citation>
    <scope>NUCLEOTIDE SEQUENCE [LARGE SCALE GENOMIC DNA]</scope>
    <source>
        <strain evidence="1 2">ATCC 51270</strain>
    </source>
</reference>
<gene>
    <name evidence="1" type="ORF">HMPREF0636_1074</name>
</gene>
<keyword evidence="2" id="KW-1185">Reference proteome</keyword>
<dbReference type="RefSeq" id="WP_044167915.1">
    <property type="nucleotide sequence ID" value="NZ_JDFF01000008.1"/>
</dbReference>
<evidence type="ECO:0000313" key="1">
    <source>
        <dbReference type="EMBL" id="EWC93224.1"/>
    </source>
</evidence>
<evidence type="ECO:0008006" key="3">
    <source>
        <dbReference type="Google" id="ProtNLM"/>
    </source>
</evidence>
<comment type="caution">
    <text evidence="1">The sequence shown here is derived from an EMBL/GenBank/DDBJ whole genome shotgun (WGS) entry which is preliminary data.</text>
</comment>
<dbReference type="Proteomes" id="UP000023482">
    <property type="component" value="Unassembled WGS sequence"/>
</dbReference>